<comment type="caution">
    <text evidence="7">The sequence shown here is derived from an EMBL/GenBank/DDBJ whole genome shotgun (WGS) entry which is preliminary data.</text>
</comment>
<dbReference type="EMBL" id="JAJSOF020000005">
    <property type="protein sequence ID" value="KAJ4448358.1"/>
    <property type="molecule type" value="Genomic_DNA"/>
</dbReference>
<accession>A0ABQ8TPX2</accession>
<comment type="function">
    <text evidence="5">Involved in transvection phenomena (= synapsis-dependent gene expression), where the synaptic pairing of chromosomes carrying genes with which zeste interacts influences the expression of these genes. Zeste binds to DNA and stimulates transcription from a nearby promoter.</text>
</comment>
<keyword evidence="4" id="KW-0804">Transcription</keyword>
<dbReference type="InterPro" id="IPR028002">
    <property type="entry name" value="Myb_DNA-bind_5"/>
</dbReference>
<gene>
    <name evidence="7" type="ORF">ANN_10374</name>
</gene>
<evidence type="ECO:0000256" key="1">
    <source>
        <dbReference type="ARBA" id="ARBA00011764"/>
    </source>
</evidence>
<dbReference type="PANTHER" id="PTHR21411:SF0">
    <property type="entry name" value="REGULATORY PROTEIN ZESTE"/>
    <property type="match status" value="1"/>
</dbReference>
<evidence type="ECO:0000256" key="5">
    <source>
        <dbReference type="ARBA" id="ARBA00025466"/>
    </source>
</evidence>
<dbReference type="Proteomes" id="UP001148838">
    <property type="component" value="Unassembled WGS sequence"/>
</dbReference>
<dbReference type="Pfam" id="PF13873">
    <property type="entry name" value="Myb_DNA-bind_5"/>
    <property type="match status" value="1"/>
</dbReference>
<comment type="subunit">
    <text evidence="1">Self-associates forming complexes of several hundred monomers.</text>
</comment>
<evidence type="ECO:0000256" key="4">
    <source>
        <dbReference type="ARBA" id="ARBA00023163"/>
    </source>
</evidence>
<protein>
    <recommendedName>
        <fullName evidence="2">Regulatory protein zeste</fullName>
    </recommendedName>
</protein>
<organism evidence="7 8">
    <name type="scientific">Periplaneta americana</name>
    <name type="common">American cockroach</name>
    <name type="synonym">Blatta americana</name>
    <dbReference type="NCBI Taxonomy" id="6978"/>
    <lineage>
        <taxon>Eukaryota</taxon>
        <taxon>Metazoa</taxon>
        <taxon>Ecdysozoa</taxon>
        <taxon>Arthropoda</taxon>
        <taxon>Hexapoda</taxon>
        <taxon>Insecta</taxon>
        <taxon>Pterygota</taxon>
        <taxon>Neoptera</taxon>
        <taxon>Polyneoptera</taxon>
        <taxon>Dictyoptera</taxon>
        <taxon>Blattodea</taxon>
        <taxon>Blattoidea</taxon>
        <taxon>Blattidae</taxon>
        <taxon>Blattinae</taxon>
        <taxon>Periplaneta</taxon>
    </lineage>
</organism>
<evidence type="ECO:0000256" key="2">
    <source>
        <dbReference type="ARBA" id="ARBA00016807"/>
    </source>
</evidence>
<evidence type="ECO:0000256" key="3">
    <source>
        <dbReference type="ARBA" id="ARBA00023015"/>
    </source>
</evidence>
<keyword evidence="3" id="KW-0805">Transcription regulation</keyword>
<name>A0ABQ8TPX2_PERAM</name>
<evidence type="ECO:0000259" key="6">
    <source>
        <dbReference type="Pfam" id="PF13873"/>
    </source>
</evidence>
<evidence type="ECO:0000313" key="8">
    <source>
        <dbReference type="Proteomes" id="UP001148838"/>
    </source>
</evidence>
<reference evidence="7 8" key="1">
    <citation type="journal article" date="2022" name="Allergy">
        <title>Genome assembly and annotation of Periplaneta americana reveal a comprehensive cockroach allergen profile.</title>
        <authorList>
            <person name="Wang L."/>
            <person name="Xiong Q."/>
            <person name="Saelim N."/>
            <person name="Wang L."/>
            <person name="Nong W."/>
            <person name="Wan A.T."/>
            <person name="Shi M."/>
            <person name="Liu X."/>
            <person name="Cao Q."/>
            <person name="Hui J.H.L."/>
            <person name="Sookrung N."/>
            <person name="Leung T.F."/>
            <person name="Tungtrongchitr A."/>
            <person name="Tsui S.K.W."/>
        </authorList>
    </citation>
    <scope>NUCLEOTIDE SEQUENCE [LARGE SCALE GENOMIC DNA]</scope>
    <source>
        <strain evidence="7">PWHHKU_190912</strain>
    </source>
</reference>
<keyword evidence="8" id="KW-1185">Reference proteome</keyword>
<dbReference type="PANTHER" id="PTHR21411">
    <property type="entry name" value="APONTIC"/>
    <property type="match status" value="1"/>
</dbReference>
<evidence type="ECO:0000313" key="7">
    <source>
        <dbReference type="EMBL" id="KAJ4448358.1"/>
    </source>
</evidence>
<feature type="domain" description="Myb/SANT-like DNA-binding" evidence="6">
    <location>
        <begin position="11"/>
        <end position="88"/>
    </location>
</feature>
<sequence>MADARGDCTKRSANFSDREVELLVNLVKKYSGIIECKKTDSTTWKDKPEAWEKLSNDFNSCSGGILRCAKNLTIKYENVKNAAKKKFAEEKQEVYKTGGGTPTTVQITPVDHLIKNMMGDNGTGLEPV</sequence>
<proteinExistence type="predicted"/>